<feature type="transmembrane region" description="Helical" evidence="1">
    <location>
        <begin position="112"/>
        <end position="137"/>
    </location>
</feature>
<organism evidence="3 4">
    <name type="scientific">Pseudolabrys taiwanensis</name>
    <dbReference type="NCBI Taxonomy" id="331696"/>
    <lineage>
        <taxon>Bacteria</taxon>
        <taxon>Pseudomonadati</taxon>
        <taxon>Pseudomonadota</taxon>
        <taxon>Alphaproteobacteria</taxon>
        <taxon>Hyphomicrobiales</taxon>
        <taxon>Xanthobacteraceae</taxon>
        <taxon>Pseudolabrys</taxon>
    </lineage>
</organism>
<dbReference type="InterPro" id="IPR038731">
    <property type="entry name" value="RgtA/B/C-like"/>
</dbReference>
<dbReference type="Pfam" id="PF13231">
    <property type="entry name" value="PMT_2"/>
    <property type="match status" value="1"/>
</dbReference>
<dbReference type="Proteomes" id="UP000254889">
    <property type="component" value="Chromosome"/>
</dbReference>
<feature type="transmembrane region" description="Helical" evidence="1">
    <location>
        <begin position="244"/>
        <end position="269"/>
    </location>
</feature>
<proteinExistence type="predicted"/>
<evidence type="ECO:0000313" key="4">
    <source>
        <dbReference type="Proteomes" id="UP000254889"/>
    </source>
</evidence>
<feature type="transmembrane region" description="Helical" evidence="1">
    <location>
        <begin position="321"/>
        <end position="338"/>
    </location>
</feature>
<feature type="transmembrane region" description="Helical" evidence="1">
    <location>
        <begin position="17"/>
        <end position="40"/>
    </location>
</feature>
<gene>
    <name evidence="3" type="ORF">DW352_24395</name>
</gene>
<dbReference type="AlphaFoldDB" id="A0A346A2I9"/>
<dbReference type="OrthoDB" id="7955969at2"/>
<feature type="transmembrane region" description="Helical" evidence="1">
    <location>
        <begin position="350"/>
        <end position="371"/>
    </location>
</feature>
<dbReference type="EMBL" id="CP031417">
    <property type="protein sequence ID" value="AXK83386.1"/>
    <property type="molecule type" value="Genomic_DNA"/>
</dbReference>
<accession>A0A346A2I9</accession>
<sequence length="504" mass="54680">MHYVSLLIEFLRGRPAFVFWTVALAQAVLWTLVPALFYSAPPGDVPLLLAIGHEFVLGSYLGPPLAFWLGEAAFRIAGVFGLYALAQACVVLTYWAVFALGRRIVGTRHAMLGVLLMVGVAAFTVPTPNFGPAVLAAPLWALALLHYWRAVGERERGYWFLLALDLGLLLLASYAGVILIILLAAFTLAHRNGQRALLHPEPWLAAVLFAIVVFPHAAWLGTMWRLVLGGFNDSNLATGTHAPAVWFAVTLVLTHLGLALLVLLASGWPRKRKDDAPEITRHPVSDFAKLYVYVFALAPALAAIAFVALSGKLGPLERVTPLVVLSGLAIVVAAGNRVQLYRERLVSSAWLGLLVVPPALVVLGMALLPWLTKTELAIAQPANAEGRYYGDVYERRTGKPLPYVTGDAKLAPLIAMTAPSRPHVYFAWAPERSPWATAADVRTQGGLLVWPATDNAGTPPTAIKEQFPDMVPEVPRSFARTMQGFLPLIRLGWAMIRPPAPPQP</sequence>
<keyword evidence="1" id="KW-0472">Membrane</keyword>
<feature type="transmembrane region" description="Helical" evidence="1">
    <location>
        <begin position="157"/>
        <end position="190"/>
    </location>
</feature>
<dbReference type="RefSeq" id="WP_115693765.1">
    <property type="nucleotide sequence ID" value="NZ_CP031417.1"/>
</dbReference>
<keyword evidence="1" id="KW-0812">Transmembrane</keyword>
<feature type="transmembrane region" description="Helical" evidence="1">
    <location>
        <begin position="76"/>
        <end position="100"/>
    </location>
</feature>
<feature type="transmembrane region" description="Helical" evidence="1">
    <location>
        <begin position="202"/>
        <end position="224"/>
    </location>
</feature>
<evidence type="ECO:0000256" key="1">
    <source>
        <dbReference type="SAM" id="Phobius"/>
    </source>
</evidence>
<protein>
    <recommendedName>
        <fullName evidence="2">Glycosyltransferase RgtA/B/C/D-like domain-containing protein</fullName>
    </recommendedName>
</protein>
<feature type="transmembrane region" description="Helical" evidence="1">
    <location>
        <begin position="290"/>
        <end position="309"/>
    </location>
</feature>
<feature type="domain" description="Glycosyltransferase RgtA/B/C/D-like" evidence="2">
    <location>
        <begin position="63"/>
        <end position="219"/>
    </location>
</feature>
<name>A0A346A2I9_9HYPH</name>
<feature type="transmembrane region" description="Helical" evidence="1">
    <location>
        <begin position="47"/>
        <end position="70"/>
    </location>
</feature>
<keyword evidence="4" id="KW-1185">Reference proteome</keyword>
<dbReference type="KEGG" id="ptaw:DW352_24395"/>
<keyword evidence="1" id="KW-1133">Transmembrane helix</keyword>
<evidence type="ECO:0000259" key="2">
    <source>
        <dbReference type="Pfam" id="PF13231"/>
    </source>
</evidence>
<reference evidence="3 4" key="1">
    <citation type="submission" date="2018-07" db="EMBL/GenBank/DDBJ databases">
        <authorList>
            <person name="Quirk P.G."/>
            <person name="Krulwich T.A."/>
        </authorList>
    </citation>
    <scope>NUCLEOTIDE SEQUENCE [LARGE SCALE GENOMIC DNA]</scope>
    <source>
        <strain evidence="3 4">CC-BB4</strain>
    </source>
</reference>
<evidence type="ECO:0000313" key="3">
    <source>
        <dbReference type="EMBL" id="AXK83386.1"/>
    </source>
</evidence>